<dbReference type="AlphaFoldDB" id="A0AAN9MIB5"/>
<dbReference type="PANTHER" id="PTHR11260">
    <property type="entry name" value="GLUTATHIONE S-TRANSFERASE, GST, SUPERFAMILY, GST DOMAIN CONTAINING"/>
    <property type="match status" value="1"/>
</dbReference>
<dbReference type="Proteomes" id="UP001374584">
    <property type="component" value="Unassembled WGS sequence"/>
</dbReference>
<dbReference type="CDD" id="cd03185">
    <property type="entry name" value="GST_C_Tau"/>
    <property type="match status" value="1"/>
</dbReference>
<keyword evidence="1" id="KW-0963">Cytoplasm</keyword>
<comment type="caution">
    <text evidence="2">The sequence shown here is derived from an EMBL/GenBank/DDBJ whole genome shotgun (WGS) entry which is preliminary data.</text>
</comment>
<dbReference type="InterPro" id="IPR036282">
    <property type="entry name" value="Glutathione-S-Trfase_C_sf"/>
</dbReference>
<dbReference type="GO" id="GO:0006749">
    <property type="term" value="P:glutathione metabolic process"/>
    <property type="evidence" value="ECO:0007669"/>
    <property type="project" value="InterPro"/>
</dbReference>
<evidence type="ECO:0000256" key="1">
    <source>
        <dbReference type="RuleBase" id="RU369102"/>
    </source>
</evidence>
<comment type="subcellular location">
    <subcellularLocation>
        <location evidence="1">Cytoplasm</location>
        <location evidence="1">Cytosol</location>
    </subcellularLocation>
</comment>
<protein>
    <recommendedName>
        <fullName evidence="1">Glutathione S-transferase</fullName>
        <ecNumber evidence="1">2.5.1.18</ecNumber>
    </recommendedName>
</protein>
<dbReference type="Gene3D" id="1.20.1050.10">
    <property type="match status" value="1"/>
</dbReference>
<comment type="similarity">
    <text evidence="1">Belongs to the GST superfamily.</text>
</comment>
<comment type="function">
    <text evidence="1">Is involved in the conjugation of reduced glutathione to a wide number of exogenous and endogenous hydrophobic electrophiles.</text>
</comment>
<accession>A0AAN9MIB5</accession>
<dbReference type="EMBL" id="JAYMYR010000006">
    <property type="protein sequence ID" value="KAK7355210.1"/>
    <property type="molecule type" value="Genomic_DNA"/>
</dbReference>
<evidence type="ECO:0000313" key="2">
    <source>
        <dbReference type="EMBL" id="KAK7355210.1"/>
    </source>
</evidence>
<keyword evidence="1" id="KW-0808">Transferase</keyword>
<sequence length="127" mass="13972">MAEKCTAIDYQQVLYAVWGATVAEGEEEGKVVDAALESLAFLEKEIEGKKYFGGDKIGYLDIAAGWMSHWLSVLEELGDMELLNAERFPSLHHGVTTSFRLHLSKIAFHPGKVLLNISALASTIHVP</sequence>
<reference evidence="2 3" key="1">
    <citation type="submission" date="2024-01" db="EMBL/GenBank/DDBJ databases">
        <title>The genomes of 5 underutilized Papilionoideae crops provide insights into root nodulation and disease resistanc.</title>
        <authorList>
            <person name="Jiang F."/>
        </authorList>
    </citation>
    <scope>NUCLEOTIDE SEQUENCE [LARGE SCALE GENOMIC DNA]</scope>
    <source>
        <strain evidence="2">JINMINGXINNONG_FW02</strain>
        <tissue evidence="2">Leaves</tissue>
    </source>
</reference>
<dbReference type="EC" id="2.5.1.18" evidence="1"/>
<dbReference type="InterPro" id="IPR045074">
    <property type="entry name" value="GST_C_Tau"/>
</dbReference>
<comment type="catalytic activity">
    <reaction evidence="1">
        <text>RX + glutathione = an S-substituted glutathione + a halide anion + H(+)</text>
        <dbReference type="Rhea" id="RHEA:16437"/>
        <dbReference type="ChEBI" id="CHEBI:15378"/>
        <dbReference type="ChEBI" id="CHEBI:16042"/>
        <dbReference type="ChEBI" id="CHEBI:17792"/>
        <dbReference type="ChEBI" id="CHEBI:57925"/>
        <dbReference type="ChEBI" id="CHEBI:90779"/>
        <dbReference type="EC" id="2.5.1.18"/>
    </reaction>
</comment>
<dbReference type="GO" id="GO:0005829">
    <property type="term" value="C:cytosol"/>
    <property type="evidence" value="ECO:0007669"/>
    <property type="project" value="UniProtKB-SubCell"/>
</dbReference>
<proteinExistence type="inferred from homology"/>
<evidence type="ECO:0000313" key="3">
    <source>
        <dbReference type="Proteomes" id="UP001374584"/>
    </source>
</evidence>
<dbReference type="PANTHER" id="PTHR11260:SF614">
    <property type="entry name" value="GLUTATHIONE S-TRANSFERASE"/>
    <property type="match status" value="1"/>
</dbReference>
<name>A0AAN9MIB5_PHACN</name>
<gene>
    <name evidence="2" type="ORF">VNO80_14459</name>
</gene>
<dbReference type="GO" id="GO:0004364">
    <property type="term" value="F:glutathione transferase activity"/>
    <property type="evidence" value="ECO:0007669"/>
    <property type="project" value="UniProtKB-UniRule"/>
</dbReference>
<dbReference type="SUPFAM" id="SSF47616">
    <property type="entry name" value="GST C-terminal domain-like"/>
    <property type="match status" value="1"/>
</dbReference>
<dbReference type="Pfam" id="PF13410">
    <property type="entry name" value="GST_C_2"/>
    <property type="match status" value="1"/>
</dbReference>
<dbReference type="InterPro" id="IPR045073">
    <property type="entry name" value="Omega/Tau-like"/>
</dbReference>
<organism evidence="2 3">
    <name type="scientific">Phaseolus coccineus</name>
    <name type="common">Scarlet runner bean</name>
    <name type="synonym">Phaseolus multiflorus</name>
    <dbReference type="NCBI Taxonomy" id="3886"/>
    <lineage>
        <taxon>Eukaryota</taxon>
        <taxon>Viridiplantae</taxon>
        <taxon>Streptophyta</taxon>
        <taxon>Embryophyta</taxon>
        <taxon>Tracheophyta</taxon>
        <taxon>Spermatophyta</taxon>
        <taxon>Magnoliopsida</taxon>
        <taxon>eudicotyledons</taxon>
        <taxon>Gunneridae</taxon>
        <taxon>Pentapetalae</taxon>
        <taxon>rosids</taxon>
        <taxon>fabids</taxon>
        <taxon>Fabales</taxon>
        <taxon>Fabaceae</taxon>
        <taxon>Papilionoideae</taxon>
        <taxon>50 kb inversion clade</taxon>
        <taxon>NPAAA clade</taxon>
        <taxon>indigoferoid/millettioid clade</taxon>
        <taxon>Phaseoleae</taxon>
        <taxon>Phaseolus</taxon>
    </lineage>
</organism>
<keyword evidence="3" id="KW-1185">Reference proteome</keyword>